<proteinExistence type="predicted"/>
<dbReference type="EMBL" id="QGKW02001911">
    <property type="protein sequence ID" value="KAF2566449.1"/>
    <property type="molecule type" value="Genomic_DNA"/>
</dbReference>
<accession>A0A8S9I9M7</accession>
<sequence length="154" mass="17172">MDACSMESEIIMELVQSVEKNEGIKFVKRLIPVVSADQKDILYAIYLKVTLKRMKGEKEISSRGNQGDTVYGTCSNAETATTVIGYVDQMRSIQPKVIVAKTESLSQKDVTHQDESVTHQIISGSLIYLTARRSDLGLTLERIEQSNTERLSVT</sequence>
<dbReference type="Proteomes" id="UP000712281">
    <property type="component" value="Unassembled WGS sequence"/>
</dbReference>
<reference evidence="1" key="1">
    <citation type="submission" date="2019-12" db="EMBL/GenBank/DDBJ databases">
        <title>Genome sequencing and annotation of Brassica cretica.</title>
        <authorList>
            <person name="Studholme D.J."/>
            <person name="Sarris P.F."/>
        </authorList>
    </citation>
    <scope>NUCLEOTIDE SEQUENCE</scope>
    <source>
        <strain evidence="1">PFS-001/15</strain>
        <tissue evidence="1">Leaf</tissue>
    </source>
</reference>
<name>A0A8S9I9M7_BRACR</name>
<gene>
    <name evidence="1" type="ORF">F2Q68_00025901</name>
</gene>
<comment type="caution">
    <text evidence="1">The sequence shown here is derived from an EMBL/GenBank/DDBJ whole genome shotgun (WGS) entry which is preliminary data.</text>
</comment>
<protein>
    <submittedName>
        <fullName evidence="1">Uncharacterized protein</fullName>
    </submittedName>
</protein>
<evidence type="ECO:0000313" key="2">
    <source>
        <dbReference type="Proteomes" id="UP000712281"/>
    </source>
</evidence>
<organism evidence="1 2">
    <name type="scientific">Brassica cretica</name>
    <name type="common">Mustard</name>
    <dbReference type="NCBI Taxonomy" id="69181"/>
    <lineage>
        <taxon>Eukaryota</taxon>
        <taxon>Viridiplantae</taxon>
        <taxon>Streptophyta</taxon>
        <taxon>Embryophyta</taxon>
        <taxon>Tracheophyta</taxon>
        <taxon>Spermatophyta</taxon>
        <taxon>Magnoliopsida</taxon>
        <taxon>eudicotyledons</taxon>
        <taxon>Gunneridae</taxon>
        <taxon>Pentapetalae</taxon>
        <taxon>rosids</taxon>
        <taxon>malvids</taxon>
        <taxon>Brassicales</taxon>
        <taxon>Brassicaceae</taxon>
        <taxon>Brassiceae</taxon>
        <taxon>Brassica</taxon>
    </lineage>
</organism>
<evidence type="ECO:0000313" key="1">
    <source>
        <dbReference type="EMBL" id="KAF2566449.1"/>
    </source>
</evidence>
<dbReference type="AlphaFoldDB" id="A0A8S9I9M7"/>